<dbReference type="OrthoDB" id="5447982at2"/>
<protein>
    <recommendedName>
        <fullName evidence="1">BioF2-like acetyltransferase domain-containing protein</fullName>
    </recommendedName>
</protein>
<reference evidence="2 3" key="2">
    <citation type="submission" date="2013-04" db="EMBL/GenBank/DDBJ databases">
        <title>The Genome Sequence of Bilophila wadsworthia 3_1_6.</title>
        <authorList>
            <consortium name="The Broad Institute Genomics Platform"/>
            <person name="Earl A."/>
            <person name="Ward D."/>
            <person name="Feldgarden M."/>
            <person name="Gevers D."/>
            <person name="Sibley C."/>
            <person name="Strauss J."/>
            <person name="Allen-Vercoe E."/>
            <person name="Walker B."/>
            <person name="Young S."/>
            <person name="Zeng Q."/>
            <person name="Gargeya S."/>
            <person name="Fitzgerald M."/>
            <person name="Haas B."/>
            <person name="Abouelleil A."/>
            <person name="Allen A.W."/>
            <person name="Alvarado L."/>
            <person name="Arachchi H.M."/>
            <person name="Berlin A.M."/>
            <person name="Chapman S.B."/>
            <person name="Gainer-Dewar J."/>
            <person name="Goldberg J."/>
            <person name="Griggs A."/>
            <person name="Gujja S."/>
            <person name="Hansen M."/>
            <person name="Howarth C."/>
            <person name="Imamovic A."/>
            <person name="Ireland A."/>
            <person name="Larimer J."/>
            <person name="McCowan C."/>
            <person name="Murphy C."/>
            <person name="Pearson M."/>
            <person name="Poon T.W."/>
            <person name="Priest M."/>
            <person name="Roberts A."/>
            <person name="Saif S."/>
            <person name="Shea T."/>
            <person name="Sisk P."/>
            <person name="Sykes S."/>
            <person name="Wortman J."/>
            <person name="Nusbaum C."/>
            <person name="Birren B."/>
        </authorList>
    </citation>
    <scope>NUCLEOTIDE SEQUENCE [LARGE SCALE GENOMIC DNA]</scope>
    <source>
        <strain evidence="2 3">3_1_6</strain>
    </source>
</reference>
<dbReference type="SUPFAM" id="SSF55729">
    <property type="entry name" value="Acyl-CoA N-acyltransferases (Nat)"/>
    <property type="match status" value="1"/>
</dbReference>
<dbReference type="InterPro" id="IPR002816">
    <property type="entry name" value="TraB/PrgY/GumN_fam"/>
</dbReference>
<evidence type="ECO:0000313" key="2">
    <source>
        <dbReference type="EMBL" id="EFV42863.2"/>
    </source>
</evidence>
<dbReference type="STRING" id="563192.HMPREF0179_03339"/>
<dbReference type="Proteomes" id="UP000006034">
    <property type="component" value="Unassembled WGS sequence"/>
</dbReference>
<gene>
    <name evidence="2" type="ORF">HMPREF0179_03339</name>
</gene>
<name>E5YAW8_BILW3</name>
<sequence>MPDLASVLEQARVPEHSAPFMQAMSQGTAFLEGEYLFLTADDWLMAIGYPLSGEYAHDSFERALAAALRRVPKRLEGVDCWAIGPDLPARLAGHVTDRDTFYILPCGAPVPARLRRPVEIAAEKLTVREGRDFTPAHRRLWAEFMNRAVLPPNVRGLFARTGAVLDTPGLRLLDAVDAEGNLAASLLLDDAPRRFCSYLIGAHSRTHYTPHAADLLFAHMLRSAREADKEYVHLGLGVNDGIRRFKTKWGGRPALPYVMASWRETPRETGSETISSLVRILLESPSDLSKRQIFDSLPQQRPFAMLWELTKNGRTSWIGGTAHFFCYSFEAAFRNLFERVDTVLFEGPLDADSLDEVARIGKTPDGRHPPLIDLLEEPEIRLLERVVQGPTGKLARFFNAANPNPADVRGLLATTRHWYAFFSLWTAYLERQGWNQSVDLCAWHTALEMGKSVIGMESLEEQVASLESVPLGRVTAFFRGCRSWKGYARRNIHSYLDGDLEGMLGTSTEFPSRTEQIIDGRNQRFRERMRPFLEEGRAAVFVGSAHMLQLRDMLAEDGFTVRQAYPTWRHRLRAAIRGRNGG</sequence>
<proteinExistence type="predicted"/>
<organism evidence="2 3">
    <name type="scientific">Bilophila wadsworthia (strain 3_1_6)</name>
    <dbReference type="NCBI Taxonomy" id="563192"/>
    <lineage>
        <taxon>Bacteria</taxon>
        <taxon>Pseudomonadati</taxon>
        <taxon>Thermodesulfobacteriota</taxon>
        <taxon>Desulfovibrionia</taxon>
        <taxon>Desulfovibrionales</taxon>
        <taxon>Desulfovibrionaceae</taxon>
        <taxon>Bilophila</taxon>
    </lineage>
</organism>
<dbReference type="Pfam" id="PF13480">
    <property type="entry name" value="Acetyltransf_6"/>
    <property type="match status" value="1"/>
</dbReference>
<keyword evidence="3" id="KW-1185">Reference proteome</keyword>
<feature type="domain" description="BioF2-like acetyltransferase" evidence="1">
    <location>
        <begin position="127"/>
        <end position="239"/>
    </location>
</feature>
<dbReference type="Pfam" id="PF01963">
    <property type="entry name" value="TraB_PrgY_gumN"/>
    <property type="match status" value="1"/>
</dbReference>
<reference evidence="2 3" key="1">
    <citation type="submission" date="2010-10" db="EMBL/GenBank/DDBJ databases">
        <authorList>
            <consortium name="The Broad Institute Genome Sequencing Platform"/>
            <person name="Ward D."/>
            <person name="Earl A."/>
            <person name="Feldgarden M."/>
            <person name="Young S.K."/>
            <person name="Gargeya S."/>
            <person name="Zeng Q."/>
            <person name="Alvarado L."/>
            <person name="Berlin A."/>
            <person name="Bochicchio J."/>
            <person name="Chapman S.B."/>
            <person name="Chen Z."/>
            <person name="Freedman E."/>
            <person name="Gellesch M."/>
            <person name="Goldberg J."/>
            <person name="Griggs A."/>
            <person name="Gujja S."/>
            <person name="Heilman E."/>
            <person name="Heiman D."/>
            <person name="Howarth C."/>
            <person name="Mehta T."/>
            <person name="Neiman D."/>
            <person name="Pearson M."/>
            <person name="Roberts A."/>
            <person name="Saif S."/>
            <person name="Shea T."/>
            <person name="Shenoy N."/>
            <person name="Sisk P."/>
            <person name="Stolte C."/>
            <person name="Sykes S."/>
            <person name="White J."/>
            <person name="Yandava C."/>
            <person name="Allen-Vercoe E."/>
            <person name="Sibley C."/>
            <person name="Ambrose C.E."/>
            <person name="Strauss J."/>
            <person name="Daigneault M."/>
            <person name="Haas B."/>
            <person name="Nusbaum C."/>
            <person name="Birren B."/>
        </authorList>
    </citation>
    <scope>NUCLEOTIDE SEQUENCE [LARGE SCALE GENOMIC DNA]</scope>
    <source>
        <strain evidence="2 3">3_1_6</strain>
    </source>
</reference>
<dbReference type="eggNOG" id="COG3735">
    <property type="taxonomic scope" value="Bacteria"/>
</dbReference>
<dbReference type="InterPro" id="IPR038740">
    <property type="entry name" value="BioF2-like_GNAT_dom"/>
</dbReference>
<evidence type="ECO:0000313" key="3">
    <source>
        <dbReference type="Proteomes" id="UP000006034"/>
    </source>
</evidence>
<comment type="caution">
    <text evidence="2">The sequence shown here is derived from an EMBL/GenBank/DDBJ whole genome shotgun (WGS) entry which is preliminary data.</text>
</comment>
<dbReference type="InterPro" id="IPR016181">
    <property type="entry name" value="Acyl_CoA_acyltransferase"/>
</dbReference>
<accession>E5YAW8</accession>
<dbReference type="Gene3D" id="3.40.630.30">
    <property type="match status" value="1"/>
</dbReference>
<dbReference type="AlphaFoldDB" id="E5YAW8"/>
<dbReference type="CDD" id="cd14789">
    <property type="entry name" value="Tiki"/>
    <property type="match status" value="1"/>
</dbReference>
<dbReference type="HOGENOM" id="CLU_032627_0_0_7"/>
<dbReference type="EMBL" id="ADCP02000004">
    <property type="protein sequence ID" value="EFV42863.2"/>
    <property type="molecule type" value="Genomic_DNA"/>
</dbReference>
<dbReference type="RefSeq" id="WP_016361070.1">
    <property type="nucleotide sequence ID" value="NZ_KE150241.1"/>
</dbReference>
<evidence type="ECO:0000259" key="1">
    <source>
        <dbReference type="Pfam" id="PF13480"/>
    </source>
</evidence>
<dbReference type="GeneID" id="78087532"/>